<dbReference type="AlphaFoldDB" id="A0A4Z0HA69"/>
<gene>
    <name evidence="3" type="ORF">E4099_07765</name>
</gene>
<evidence type="ECO:0000259" key="2">
    <source>
        <dbReference type="Pfam" id="PF08241"/>
    </source>
</evidence>
<dbReference type="Gene3D" id="3.40.50.150">
    <property type="entry name" value="Vaccinia Virus protein VP39"/>
    <property type="match status" value="1"/>
</dbReference>
<evidence type="ECO:0000256" key="1">
    <source>
        <dbReference type="ARBA" id="ARBA00022679"/>
    </source>
</evidence>
<dbReference type="InterPro" id="IPR013216">
    <property type="entry name" value="Methyltransf_11"/>
</dbReference>
<evidence type="ECO:0000313" key="3">
    <source>
        <dbReference type="EMBL" id="TGB14849.1"/>
    </source>
</evidence>
<dbReference type="GO" id="GO:0032259">
    <property type="term" value="P:methylation"/>
    <property type="evidence" value="ECO:0007669"/>
    <property type="project" value="UniProtKB-KW"/>
</dbReference>
<dbReference type="Pfam" id="PF08241">
    <property type="entry name" value="Methyltransf_11"/>
    <property type="match status" value="1"/>
</dbReference>
<dbReference type="InterPro" id="IPR050447">
    <property type="entry name" value="Erg6_SMT_methyltransf"/>
</dbReference>
<dbReference type="CDD" id="cd02440">
    <property type="entry name" value="AdoMet_MTases"/>
    <property type="match status" value="1"/>
</dbReference>
<comment type="caution">
    <text evidence="3">The sequence shown here is derived from an EMBL/GenBank/DDBJ whole genome shotgun (WGS) entry which is preliminary data.</text>
</comment>
<keyword evidence="3" id="KW-0489">Methyltransferase</keyword>
<accession>A0A4Z0HA69</accession>
<dbReference type="PANTHER" id="PTHR44068:SF11">
    <property type="entry name" value="GERANYL DIPHOSPHATE 2-C-METHYLTRANSFERASE"/>
    <property type="match status" value="1"/>
</dbReference>
<evidence type="ECO:0000313" key="4">
    <source>
        <dbReference type="Proteomes" id="UP000297948"/>
    </source>
</evidence>
<name>A0A4Z0HA69_9ACTN</name>
<keyword evidence="4" id="KW-1185">Reference proteome</keyword>
<dbReference type="OrthoDB" id="9769602at2"/>
<proteinExistence type="predicted"/>
<organism evidence="3 4">
    <name type="scientific">Streptomyces palmae</name>
    <dbReference type="NCBI Taxonomy" id="1701085"/>
    <lineage>
        <taxon>Bacteria</taxon>
        <taxon>Bacillati</taxon>
        <taxon>Actinomycetota</taxon>
        <taxon>Actinomycetes</taxon>
        <taxon>Kitasatosporales</taxon>
        <taxon>Streptomycetaceae</taxon>
        <taxon>Streptomyces</taxon>
    </lineage>
</organism>
<dbReference type="GO" id="GO:0008757">
    <property type="term" value="F:S-adenosylmethionine-dependent methyltransferase activity"/>
    <property type="evidence" value="ECO:0007669"/>
    <property type="project" value="InterPro"/>
</dbReference>
<dbReference type="Proteomes" id="UP000297948">
    <property type="component" value="Unassembled WGS sequence"/>
</dbReference>
<keyword evidence="1 3" id="KW-0808">Transferase</keyword>
<dbReference type="EMBL" id="SRID01000046">
    <property type="protein sequence ID" value="TGB14849.1"/>
    <property type="molecule type" value="Genomic_DNA"/>
</dbReference>
<sequence length="285" mass="30694">MISESIPPEVREVYGPADLSSVPAFAGGFINFGYWDGIDLDRPLTVADRVRSQRQMYRQVFEALTPPGAGGAGPAGRVLEVGCGLGLGCALAVEESGFAEVTGMDIHPQQLERAARENRGLLADRPARLSFRQGAAERMPFEDGRFDALYSVEAAQHFRDLSAFARETARVLRPGGRVVVAGFFPPRDAPDTPDRLAGMLDSFASGLDLAHPLDALTGALGDAGLESVRAESIGPRVWPGWDRWLVTVGYADAWSRHFLTAYREGLLDYYRVTAAAPSAPPPHGA</sequence>
<dbReference type="InterPro" id="IPR029063">
    <property type="entry name" value="SAM-dependent_MTases_sf"/>
</dbReference>
<dbReference type="PANTHER" id="PTHR44068">
    <property type="entry name" value="ZGC:194242"/>
    <property type="match status" value="1"/>
</dbReference>
<dbReference type="RefSeq" id="WP_135338207.1">
    <property type="nucleotide sequence ID" value="NZ_JBHLTX010000028.1"/>
</dbReference>
<protein>
    <submittedName>
        <fullName evidence="3">Class I SAM-dependent methyltransferase</fullName>
    </submittedName>
</protein>
<reference evidence="3 4" key="1">
    <citation type="submission" date="2019-03" db="EMBL/GenBank/DDBJ databases">
        <authorList>
            <person name="Gonzalez-Pimentel J.L."/>
        </authorList>
    </citation>
    <scope>NUCLEOTIDE SEQUENCE [LARGE SCALE GENOMIC DNA]</scope>
    <source>
        <strain evidence="3 4">JCM 31289</strain>
    </source>
</reference>
<feature type="domain" description="Methyltransferase type 11" evidence="2">
    <location>
        <begin position="79"/>
        <end position="180"/>
    </location>
</feature>
<dbReference type="SUPFAM" id="SSF53335">
    <property type="entry name" value="S-adenosyl-L-methionine-dependent methyltransferases"/>
    <property type="match status" value="1"/>
</dbReference>